<evidence type="ECO:0000313" key="2">
    <source>
        <dbReference type="EMBL" id="EFV03270.1"/>
    </source>
</evidence>
<keyword evidence="1" id="KW-0472">Membrane</keyword>
<keyword evidence="1" id="KW-0812">Transmembrane</keyword>
<dbReference type="Proteomes" id="UP000003874">
    <property type="component" value="Unassembled WGS sequence"/>
</dbReference>
<gene>
    <name evidence="2" type="ORF">HMPREF9420_2553</name>
</gene>
<feature type="transmembrane region" description="Helical" evidence="1">
    <location>
        <begin position="7"/>
        <end position="24"/>
    </location>
</feature>
<protein>
    <submittedName>
        <fullName evidence="2">Uncharacterized protein</fullName>
    </submittedName>
</protein>
<organism evidence="2 3">
    <name type="scientific">Segatella salivae DSM 15606</name>
    <dbReference type="NCBI Taxonomy" id="888832"/>
    <lineage>
        <taxon>Bacteria</taxon>
        <taxon>Pseudomonadati</taxon>
        <taxon>Bacteroidota</taxon>
        <taxon>Bacteroidia</taxon>
        <taxon>Bacteroidales</taxon>
        <taxon>Prevotellaceae</taxon>
        <taxon>Segatella</taxon>
    </lineage>
</organism>
<dbReference type="HOGENOM" id="CLU_3237821_0_0_10"/>
<proteinExistence type="predicted"/>
<keyword evidence="1" id="KW-1133">Transmembrane helix</keyword>
<evidence type="ECO:0000313" key="3">
    <source>
        <dbReference type="Proteomes" id="UP000003874"/>
    </source>
</evidence>
<name>E6MST5_9BACT</name>
<dbReference type="EMBL" id="AEQO01000195">
    <property type="protein sequence ID" value="EFV03270.1"/>
    <property type="molecule type" value="Genomic_DNA"/>
</dbReference>
<keyword evidence="3" id="KW-1185">Reference proteome</keyword>
<dbReference type="AlphaFoldDB" id="E6MST5"/>
<sequence length="43" mass="5154">MIMSKFIYLFVVSLVKIIILLWNFPSFHVNVYEFSMKISNEVI</sequence>
<comment type="caution">
    <text evidence="2">The sequence shown here is derived from an EMBL/GenBank/DDBJ whole genome shotgun (WGS) entry which is preliminary data.</text>
</comment>
<accession>E6MST5</accession>
<evidence type="ECO:0000256" key="1">
    <source>
        <dbReference type="SAM" id="Phobius"/>
    </source>
</evidence>
<reference evidence="2 3" key="1">
    <citation type="submission" date="2010-12" db="EMBL/GenBank/DDBJ databases">
        <authorList>
            <person name="Muzny D."/>
            <person name="Qin X."/>
            <person name="Deng J."/>
            <person name="Jiang H."/>
            <person name="Liu Y."/>
            <person name="Qu J."/>
            <person name="Song X.-Z."/>
            <person name="Zhang L."/>
            <person name="Thornton R."/>
            <person name="Coyle M."/>
            <person name="Francisco L."/>
            <person name="Jackson L."/>
            <person name="Javaid M."/>
            <person name="Korchina V."/>
            <person name="Kovar C."/>
            <person name="Mata R."/>
            <person name="Mathew T."/>
            <person name="Ngo R."/>
            <person name="Nguyen L."/>
            <person name="Nguyen N."/>
            <person name="Okwuonu G."/>
            <person name="Ongeri F."/>
            <person name="Pham C."/>
            <person name="Simmons D."/>
            <person name="Wilczek-Boney K."/>
            <person name="Hale W."/>
            <person name="Jakkamsetti A."/>
            <person name="Pham P."/>
            <person name="Ruth R."/>
            <person name="San Lucas F."/>
            <person name="Warren J."/>
            <person name="Zhang J."/>
            <person name="Zhao Z."/>
            <person name="Zhou C."/>
            <person name="Zhu D."/>
            <person name="Lee S."/>
            <person name="Bess C."/>
            <person name="Blankenburg K."/>
            <person name="Forbes L."/>
            <person name="Fu Q."/>
            <person name="Gubbala S."/>
            <person name="Hirani K."/>
            <person name="Jayaseelan J.C."/>
            <person name="Lara F."/>
            <person name="Munidasa M."/>
            <person name="Palculict T."/>
            <person name="Patil S."/>
            <person name="Pu L.-L."/>
            <person name="Saada N."/>
            <person name="Tang L."/>
            <person name="Weissenberger G."/>
            <person name="Zhu Y."/>
            <person name="Hemphill L."/>
            <person name="Shang Y."/>
            <person name="Youmans B."/>
            <person name="Ayvaz T."/>
            <person name="Ross M."/>
            <person name="Santibanez J."/>
            <person name="Aqrawi P."/>
            <person name="Gross S."/>
            <person name="Joshi V."/>
            <person name="Fowler G."/>
            <person name="Nazareth L."/>
            <person name="Reid J."/>
            <person name="Worley K."/>
            <person name="Petrosino J."/>
            <person name="Highlander S."/>
            <person name="Gibbs R."/>
        </authorList>
    </citation>
    <scope>NUCLEOTIDE SEQUENCE [LARGE SCALE GENOMIC DNA]</scope>
    <source>
        <strain evidence="2 3">DSM 15606</strain>
    </source>
</reference>